<accession>A0A1C3U1N7</accession>
<gene>
    <name evidence="8" type="ORF">GA0061103_1347</name>
</gene>
<evidence type="ECO:0000259" key="7">
    <source>
        <dbReference type="Pfam" id="PF00248"/>
    </source>
</evidence>
<dbReference type="CDD" id="cd19139">
    <property type="entry name" value="AKR_AKR3F2"/>
    <property type="match status" value="1"/>
</dbReference>
<evidence type="ECO:0000256" key="5">
    <source>
        <dbReference type="PIRSR" id="PIRSR000097-2"/>
    </source>
</evidence>
<dbReference type="STRING" id="410764.GA0061103_1347"/>
<evidence type="ECO:0000256" key="3">
    <source>
        <dbReference type="ARBA" id="ARBA00023002"/>
    </source>
</evidence>
<dbReference type="PROSITE" id="PS00062">
    <property type="entry name" value="ALDOKETO_REDUCTASE_2"/>
    <property type="match status" value="1"/>
</dbReference>
<name>A0A1C3U1N7_9HYPH</name>
<keyword evidence="2" id="KW-0521">NADP</keyword>
<protein>
    <submittedName>
        <fullName evidence="8">2,5-diketo-D-gluconate reductase B</fullName>
    </submittedName>
</protein>
<dbReference type="OrthoDB" id="9804790at2"/>
<feature type="site" description="Lowers pKa of active site Tyr" evidence="6">
    <location>
        <position position="66"/>
    </location>
</feature>
<dbReference type="InterPro" id="IPR020471">
    <property type="entry name" value="AKR"/>
</dbReference>
<proteinExistence type="inferred from homology"/>
<dbReference type="AlphaFoldDB" id="A0A1C3U1N7"/>
<dbReference type="GO" id="GO:1990002">
    <property type="term" value="F:methylglyoxal reductase (NADPH) (acetol producing) activity"/>
    <property type="evidence" value="ECO:0007669"/>
    <property type="project" value="TreeGrafter"/>
</dbReference>
<reference evidence="9" key="1">
    <citation type="submission" date="2016-08" db="EMBL/GenBank/DDBJ databases">
        <authorList>
            <person name="Varghese N."/>
            <person name="Submissions Spin"/>
        </authorList>
    </citation>
    <scope>NUCLEOTIDE SEQUENCE [LARGE SCALE GENOMIC DNA]</scope>
    <source>
        <strain evidence="9">HAMBI 2975</strain>
    </source>
</reference>
<dbReference type="InterPro" id="IPR018170">
    <property type="entry name" value="Aldo/ket_reductase_CS"/>
</dbReference>
<dbReference type="Gene3D" id="3.20.20.100">
    <property type="entry name" value="NADP-dependent oxidoreductase domain"/>
    <property type="match status" value="1"/>
</dbReference>
<dbReference type="InterPro" id="IPR036812">
    <property type="entry name" value="NAD(P)_OxRdtase_dom_sf"/>
</dbReference>
<evidence type="ECO:0000256" key="2">
    <source>
        <dbReference type="ARBA" id="ARBA00022857"/>
    </source>
</evidence>
<dbReference type="Proteomes" id="UP000199101">
    <property type="component" value="Unassembled WGS sequence"/>
</dbReference>
<dbReference type="InterPro" id="IPR023210">
    <property type="entry name" value="NADP_OxRdtase_dom"/>
</dbReference>
<dbReference type="Pfam" id="PF00248">
    <property type="entry name" value="Aldo_ket_red"/>
    <property type="match status" value="1"/>
</dbReference>
<feature type="binding site" evidence="5">
    <location>
        <position position="99"/>
    </location>
    <ligand>
        <name>substrate</name>
    </ligand>
</feature>
<evidence type="ECO:0000256" key="1">
    <source>
        <dbReference type="ARBA" id="ARBA00007905"/>
    </source>
</evidence>
<dbReference type="PROSITE" id="PS00798">
    <property type="entry name" value="ALDOKETO_REDUCTASE_1"/>
    <property type="match status" value="1"/>
</dbReference>
<evidence type="ECO:0000313" key="8">
    <source>
        <dbReference type="EMBL" id="SCB09312.1"/>
    </source>
</evidence>
<comment type="similarity">
    <text evidence="1">Belongs to the aldo/keto reductase family.</text>
</comment>
<dbReference type="GO" id="GO:0051596">
    <property type="term" value="P:methylglyoxal catabolic process"/>
    <property type="evidence" value="ECO:0007669"/>
    <property type="project" value="TreeGrafter"/>
</dbReference>
<dbReference type="RefSeq" id="WP_092706454.1">
    <property type="nucleotide sequence ID" value="NZ_FMAG01000001.1"/>
</dbReference>
<dbReference type="PANTHER" id="PTHR43827">
    <property type="entry name" value="2,5-DIKETO-D-GLUCONIC ACID REDUCTASE"/>
    <property type="match status" value="1"/>
</dbReference>
<dbReference type="PRINTS" id="PR00069">
    <property type="entry name" value="ALDKETRDTASE"/>
</dbReference>
<organism evidence="8 9">
    <name type="scientific">Rhizobium multihospitium</name>
    <dbReference type="NCBI Taxonomy" id="410764"/>
    <lineage>
        <taxon>Bacteria</taxon>
        <taxon>Pseudomonadati</taxon>
        <taxon>Pseudomonadota</taxon>
        <taxon>Alphaproteobacteria</taxon>
        <taxon>Hyphomicrobiales</taxon>
        <taxon>Rhizobiaceae</taxon>
        <taxon>Rhizobium/Agrobacterium group</taxon>
        <taxon>Rhizobium</taxon>
    </lineage>
</organism>
<evidence type="ECO:0000313" key="9">
    <source>
        <dbReference type="Proteomes" id="UP000199101"/>
    </source>
</evidence>
<feature type="active site" description="Proton donor" evidence="4">
    <location>
        <position position="41"/>
    </location>
</feature>
<evidence type="ECO:0000256" key="4">
    <source>
        <dbReference type="PIRSR" id="PIRSR000097-1"/>
    </source>
</evidence>
<feature type="domain" description="NADP-dependent oxidoreductase" evidence="7">
    <location>
        <begin position="7"/>
        <end position="252"/>
    </location>
</feature>
<dbReference type="PANTHER" id="PTHR43827:SF3">
    <property type="entry name" value="NADP-DEPENDENT OXIDOREDUCTASE DOMAIN-CONTAINING PROTEIN"/>
    <property type="match status" value="1"/>
</dbReference>
<dbReference type="SUPFAM" id="SSF51430">
    <property type="entry name" value="NAD(P)-linked oxidoreductase"/>
    <property type="match status" value="1"/>
</dbReference>
<evidence type="ECO:0000256" key="6">
    <source>
        <dbReference type="PIRSR" id="PIRSR000097-3"/>
    </source>
</evidence>
<sequence length="268" mass="29476">MTASIPRLGFGTWGRTGTDGVAAILCALETGYRHLDTAQSYGTEASVGEAMRQSRLKREEIFVTTKIKVDNLDPGKLLPSLRKSLETIGVDRVDLTLIHWPPPYDRIEPGGYLEQIAEAREMGLTRMIGVSNFTIALLEKAETLLGKGAVATNQIELNPLFQNRKIAVYCQERDILVTCYQPIAQGRMGDIEQMRAIAERHGATVEQVALAYELSKGYAAIPTSSKAERIRSNWLAHELDLTTADIEAIDALPQSSRAIDPPGAPLWD</sequence>
<keyword evidence="3" id="KW-0560">Oxidoreductase</keyword>
<dbReference type="PIRSF" id="PIRSF000097">
    <property type="entry name" value="AKR"/>
    <property type="match status" value="1"/>
</dbReference>
<keyword evidence="9" id="KW-1185">Reference proteome</keyword>
<dbReference type="EMBL" id="FMAG01000001">
    <property type="protein sequence ID" value="SCB09312.1"/>
    <property type="molecule type" value="Genomic_DNA"/>
</dbReference>